<evidence type="ECO:0000313" key="1">
    <source>
        <dbReference type="EMBL" id="CZR66523.1"/>
    </source>
</evidence>
<dbReference type="AlphaFoldDB" id="A0A1L7XNB6"/>
<keyword evidence="2" id="KW-1185">Reference proteome</keyword>
<organism evidence="1 2">
    <name type="scientific">Phialocephala subalpina</name>
    <dbReference type="NCBI Taxonomy" id="576137"/>
    <lineage>
        <taxon>Eukaryota</taxon>
        <taxon>Fungi</taxon>
        <taxon>Dikarya</taxon>
        <taxon>Ascomycota</taxon>
        <taxon>Pezizomycotina</taxon>
        <taxon>Leotiomycetes</taxon>
        <taxon>Helotiales</taxon>
        <taxon>Mollisiaceae</taxon>
        <taxon>Phialocephala</taxon>
        <taxon>Phialocephala fortinii species complex</taxon>
    </lineage>
</organism>
<dbReference type="OrthoDB" id="2426273at2759"/>
<name>A0A1L7XNB6_9HELO</name>
<evidence type="ECO:0000313" key="2">
    <source>
        <dbReference type="Proteomes" id="UP000184330"/>
    </source>
</evidence>
<reference evidence="1 2" key="1">
    <citation type="submission" date="2016-03" db="EMBL/GenBank/DDBJ databases">
        <authorList>
            <person name="Ploux O."/>
        </authorList>
    </citation>
    <scope>NUCLEOTIDE SEQUENCE [LARGE SCALE GENOMIC DNA]</scope>
    <source>
        <strain evidence="1 2">UAMH 11012</strain>
    </source>
</reference>
<gene>
    <name evidence="1" type="ORF">PAC_16424</name>
</gene>
<dbReference type="STRING" id="576137.A0A1L7XNB6"/>
<dbReference type="EMBL" id="FJOG01000038">
    <property type="protein sequence ID" value="CZR66523.1"/>
    <property type="molecule type" value="Genomic_DNA"/>
</dbReference>
<dbReference type="Proteomes" id="UP000184330">
    <property type="component" value="Unassembled WGS sequence"/>
</dbReference>
<dbReference type="PANTHER" id="PTHR39596:SF2">
    <property type="entry name" value="HET DOMAIN PROTEIN (AFU_ORTHOLOGUE AFUA_1G17550)-RELATED"/>
    <property type="match status" value="1"/>
</dbReference>
<evidence type="ECO:0008006" key="3">
    <source>
        <dbReference type="Google" id="ProtNLM"/>
    </source>
</evidence>
<proteinExistence type="predicted"/>
<sequence length="817" mass="92919">MEHLPNIKIAESQFPKVPYLCNEEYDGLFWEEYGKRRGWDIGRLMARDFTEHPPKETASFLQNWLFFGTIDHIIGSGGSIPSAAFLTKDEEGSPWITTARLDEYIRQWAEYVNGLENDIATLKSFTSKMHRCLNDVAIFSDVLYKSDNCPLPVEVVLSIKVLGCTIESALAWYWNVKTPRKWDLKDIAVSRMLQTGWCLRDVSMTSHYLSEIAMFYASYAKRDYQQQDHSQCTEKLCIVNQIDEISYRTQHTSATCQCHHIVPDQEQIRKILQKGQVPVISLTSKTALDKSQTLEVSVKAHAYMRWFIAISHVWSDGLGNPNHNSLPLCQVQLLYDLLVDLPWDEIYGGFDEAVEEEFLADPYWDGKWKDRIERASKKVVPATRSLVNKVRDRRGRPISIWIDTFCVPLEKEYRKMAIAGLMTVYSGAMVTLVLDTELQRTSGLCSDQETLLRVATSGWMRRAWTFQEGVLANARMKVKFADTLVNLPKLIEPNISDMRNDGVDFYISQNPKVVSVFESLGKRVNKWTMDIEQKKLAEKEAERKKNFALSAYIMQDTRTFFKDMKRVWYIAKDRNNNKDKLERIVAAWNGLQWRATSRENDKLIIFATACIMSPEDLAVVKTLVDSPAQQRMKMWISQQICLPEGILFTKGLRLREPGWRWAPASVHQSAIVYEAGVDRAPGDTGLRVVKPGYLIFAGGGLIGCRAFSFKEQQFSQRYRVRLDTEYLPAARGLGADGTLGLVLGKSGFDIKIGSGSYIEWNEEAGALIQVISHSGAMISGAFVCTVEVKMEESDASEEGPGMVLARSMKTDQVWTVT</sequence>
<accession>A0A1L7XNB6</accession>
<protein>
    <recommendedName>
        <fullName evidence="3">Heterokaryon incompatibility domain-containing protein</fullName>
    </recommendedName>
</protein>
<dbReference type="PANTHER" id="PTHR39596">
    <property type="match status" value="1"/>
</dbReference>